<dbReference type="EMBL" id="JACXAA010000002">
    <property type="protein sequence ID" value="MBD2752529.1"/>
    <property type="molecule type" value="Genomic_DNA"/>
</dbReference>
<dbReference type="InterPro" id="IPR045569">
    <property type="entry name" value="Metalloprtase-TldD/E_C"/>
</dbReference>
<evidence type="ECO:0000259" key="4">
    <source>
        <dbReference type="Pfam" id="PF19290"/>
    </source>
</evidence>
<sequence>MAILSKDEAKKLIDRVLSFSKADELSVSLSGDKGGNIRYARNAVSTSGQSANLSMAVTSVFGKRSGTTTVNVFDDQSLEKTVRRAEEVARLAPENPEYVPGLGPQNYLETHTYNEATAAIDPAYRAKLALDSIDICKKNSVNSAGFLENSTGFTAIGNSKGLFGYTKSTSIDFSVTVRTPDGTGSGYVVRDYNDVSKLNSGPLTQVAVQKALASSKAQALEPGKYTVILEPTAGQELIRNMMSNMDARSAEEGRSFLGKKGGGTRLGEKLFDERITIYSDPMNAEIPGAPFVSGGSRPGYGDLLGGGGGGGSSTDGRPQEKVMWIEKGVIKNMFYSRFWAKKKGVKAIPAPDGIIIDGGNESLADLIKSTRNGILVTRFWYIRDVDRQTLLYTGLTRDGTFYIENGRIKFPVKNFRFNESPIVMLNNIEAMGKPVRTNGSLIPPMKIRDFTFSSLSDAV</sequence>
<proteinExistence type="inferred from homology"/>
<evidence type="ECO:0000259" key="3">
    <source>
        <dbReference type="Pfam" id="PF19289"/>
    </source>
</evidence>
<dbReference type="SUPFAM" id="SSF111283">
    <property type="entry name" value="Putative modulator of DNA gyrase, PmbA/TldD"/>
    <property type="match status" value="1"/>
</dbReference>
<dbReference type="GO" id="GO:0008237">
    <property type="term" value="F:metallopeptidase activity"/>
    <property type="evidence" value="ECO:0007669"/>
    <property type="project" value="InterPro"/>
</dbReference>
<dbReference type="InterPro" id="IPR002510">
    <property type="entry name" value="Metalloprtase-TldD/E_N"/>
</dbReference>
<name>A0A927GCC7_9BACT</name>
<comment type="caution">
    <text evidence="5">The sequence shown here is derived from an EMBL/GenBank/DDBJ whole genome shotgun (WGS) entry which is preliminary data.</text>
</comment>
<dbReference type="InterPro" id="IPR035068">
    <property type="entry name" value="TldD/PmbA_N"/>
</dbReference>
<reference evidence="5" key="1">
    <citation type="submission" date="2020-09" db="EMBL/GenBank/DDBJ databases">
        <authorList>
            <person name="Kim M.K."/>
        </authorList>
    </citation>
    <scope>NUCLEOTIDE SEQUENCE</scope>
    <source>
        <strain evidence="5">BT704</strain>
    </source>
</reference>
<protein>
    <submittedName>
        <fullName evidence="5">TldD/PmbA family protein</fullName>
    </submittedName>
</protein>
<dbReference type="RefSeq" id="WP_191038164.1">
    <property type="nucleotide sequence ID" value="NZ_JACXAA010000002.1"/>
</dbReference>
<evidence type="ECO:0000259" key="2">
    <source>
        <dbReference type="Pfam" id="PF01523"/>
    </source>
</evidence>
<dbReference type="Proteomes" id="UP000653797">
    <property type="component" value="Unassembled WGS sequence"/>
</dbReference>
<dbReference type="InterPro" id="IPR045570">
    <property type="entry name" value="Metalloprtase-TldD/E_cen_dom"/>
</dbReference>
<dbReference type="Pfam" id="PF01523">
    <property type="entry name" value="PmbA_TldD_1st"/>
    <property type="match status" value="1"/>
</dbReference>
<dbReference type="Pfam" id="PF19289">
    <property type="entry name" value="PmbA_TldD_3rd"/>
    <property type="match status" value="1"/>
</dbReference>
<evidence type="ECO:0000256" key="1">
    <source>
        <dbReference type="ARBA" id="ARBA00005836"/>
    </source>
</evidence>
<dbReference type="InterPro" id="IPR036059">
    <property type="entry name" value="TldD/PmbA_sf"/>
</dbReference>
<dbReference type="Gene3D" id="3.30.2290.10">
    <property type="entry name" value="PmbA/TldD superfamily"/>
    <property type="match status" value="1"/>
</dbReference>
<dbReference type="GO" id="GO:0006508">
    <property type="term" value="P:proteolysis"/>
    <property type="evidence" value="ECO:0007669"/>
    <property type="project" value="InterPro"/>
</dbReference>
<keyword evidence="6" id="KW-1185">Reference proteome</keyword>
<evidence type="ECO:0000313" key="5">
    <source>
        <dbReference type="EMBL" id="MBD2752529.1"/>
    </source>
</evidence>
<evidence type="ECO:0000313" key="6">
    <source>
        <dbReference type="Proteomes" id="UP000653797"/>
    </source>
</evidence>
<comment type="similarity">
    <text evidence="1">Belongs to the peptidase U62 family.</text>
</comment>
<feature type="domain" description="Metalloprotease TldD/E central" evidence="4">
    <location>
        <begin position="130"/>
        <end position="213"/>
    </location>
</feature>
<dbReference type="AlphaFoldDB" id="A0A927GCC7"/>
<gene>
    <name evidence="5" type="ORF">IC230_06500</name>
</gene>
<dbReference type="PANTHER" id="PTHR43666">
    <property type="entry name" value="TLDD PROTEIN"/>
    <property type="match status" value="1"/>
</dbReference>
<organism evidence="5 6">
    <name type="scientific">Spirosoma validum</name>
    <dbReference type="NCBI Taxonomy" id="2771355"/>
    <lineage>
        <taxon>Bacteria</taxon>
        <taxon>Pseudomonadati</taxon>
        <taxon>Bacteroidota</taxon>
        <taxon>Cytophagia</taxon>
        <taxon>Cytophagales</taxon>
        <taxon>Cytophagaceae</taxon>
        <taxon>Spirosoma</taxon>
    </lineage>
</organism>
<feature type="domain" description="Metalloprotease TldD/E C-terminal" evidence="3">
    <location>
        <begin position="222"/>
        <end position="453"/>
    </location>
</feature>
<accession>A0A927GCC7</accession>
<dbReference type="PANTHER" id="PTHR43666:SF1">
    <property type="entry name" value="CONSERVED PROTEIN"/>
    <property type="match status" value="1"/>
</dbReference>
<dbReference type="Pfam" id="PF19290">
    <property type="entry name" value="PmbA_TldD_2nd"/>
    <property type="match status" value="1"/>
</dbReference>
<feature type="domain" description="Metalloprotease TldD/E N-terminal" evidence="2">
    <location>
        <begin position="27"/>
        <end position="89"/>
    </location>
</feature>